<accession>A0A4Y4C4U8</accession>
<organism evidence="1 2">
    <name type="scientific">Corynebacterium variabile</name>
    <dbReference type="NCBI Taxonomy" id="1727"/>
    <lineage>
        <taxon>Bacteria</taxon>
        <taxon>Bacillati</taxon>
        <taxon>Actinomycetota</taxon>
        <taxon>Actinomycetes</taxon>
        <taxon>Mycobacteriales</taxon>
        <taxon>Corynebacteriaceae</taxon>
        <taxon>Corynebacterium</taxon>
    </lineage>
</organism>
<dbReference type="Proteomes" id="UP000319986">
    <property type="component" value="Unassembled WGS sequence"/>
</dbReference>
<name>A0A4Y4C4U8_9CORY</name>
<gene>
    <name evidence="1" type="ORF">CVA01_25000</name>
</gene>
<sequence length="390" mass="43122">MNTIPNTPLQANLSVADDHRRAYARPTEFTRPTGYESRLEAIAEAWNVAPEDLLHPGYVAARAEVEKIGGEIAEYAPVALPDAAVLREKNDAGRRKIINDTRAENEYRAQVRAELQGIQKAAVETLEVNKAPELTFDHVLSVLPVAETVAKVRAMAAYLGAYCNHDVLPLTLKTGNDLRDAMAANEVIPEFRAGLVRLLMLDLLLPNPAEGYALFSDPGIKGMLTYRHNVSNSGQAIGTVCDWSDADLSAHKVAEDWREAFIGGFTDDITGRRLSDDNQFSAIGSGDKAVTPLARGLIGDFVLDVAPTWEVLQDRLRRFSEANRKAEDWEGRFSADVFEDSESHVLNRQTGQYEKVISRRNLRDNSVERITVGSTVPEPDMVPFVQPVRD</sequence>
<evidence type="ECO:0000313" key="2">
    <source>
        <dbReference type="Proteomes" id="UP000319986"/>
    </source>
</evidence>
<comment type="caution">
    <text evidence="1">The sequence shown here is derived from an EMBL/GenBank/DDBJ whole genome shotgun (WGS) entry which is preliminary data.</text>
</comment>
<evidence type="ECO:0000313" key="1">
    <source>
        <dbReference type="EMBL" id="GEC87186.1"/>
    </source>
</evidence>
<dbReference type="GeneID" id="82888592"/>
<proteinExistence type="predicted"/>
<dbReference type="EMBL" id="BJNT01000021">
    <property type="protein sequence ID" value="GEC87186.1"/>
    <property type="molecule type" value="Genomic_DNA"/>
</dbReference>
<dbReference type="RefSeq" id="WP_141331110.1">
    <property type="nucleotide sequence ID" value="NZ_BJNT01000021.1"/>
</dbReference>
<protein>
    <submittedName>
        <fullName evidence="1">Uncharacterized protein</fullName>
    </submittedName>
</protein>
<reference evidence="1 2" key="1">
    <citation type="submission" date="2019-06" db="EMBL/GenBank/DDBJ databases">
        <title>Whole genome shotgun sequence of Corynebacterium variabile NBRC 15286.</title>
        <authorList>
            <person name="Hosoyama A."/>
            <person name="Uohara A."/>
            <person name="Ohji S."/>
            <person name="Ichikawa N."/>
        </authorList>
    </citation>
    <scope>NUCLEOTIDE SEQUENCE [LARGE SCALE GENOMIC DNA]</scope>
    <source>
        <strain evidence="1 2">NBRC 15286</strain>
    </source>
</reference>
<dbReference type="AlphaFoldDB" id="A0A4Y4C4U8"/>